<protein>
    <submittedName>
        <fullName evidence="2">Uncharacterized protein</fullName>
    </submittedName>
</protein>
<feature type="region of interest" description="Disordered" evidence="1">
    <location>
        <begin position="33"/>
        <end position="55"/>
    </location>
</feature>
<dbReference type="OrthoDB" id="9940243at2"/>
<evidence type="ECO:0000256" key="1">
    <source>
        <dbReference type="SAM" id="MobiDB-lite"/>
    </source>
</evidence>
<sequence>MDESVYQESGGPDGGEVAGVAMVLGAASLAGAAPSGHARVEQHQHRDGHSLHQSVAFRRDDGSTWTAYSRQVALPADAAEADLTTRHAHCVLDLLARAVAAAESARRARGVMLEWTAEPPPWFARYGVSE</sequence>
<dbReference type="RefSeq" id="WP_132283579.1">
    <property type="nucleotide sequence ID" value="NZ_SKBM01000001.1"/>
</dbReference>
<organism evidence="2 3">
    <name type="scientific">Roseicella aquatilis</name>
    <dbReference type="NCBI Taxonomy" id="2527868"/>
    <lineage>
        <taxon>Bacteria</taxon>
        <taxon>Pseudomonadati</taxon>
        <taxon>Pseudomonadota</taxon>
        <taxon>Alphaproteobacteria</taxon>
        <taxon>Acetobacterales</taxon>
        <taxon>Roseomonadaceae</taxon>
        <taxon>Roseicella</taxon>
    </lineage>
</organism>
<dbReference type="Proteomes" id="UP000295023">
    <property type="component" value="Unassembled WGS sequence"/>
</dbReference>
<feature type="compositionally biased region" description="Basic and acidic residues" evidence="1">
    <location>
        <begin position="38"/>
        <end position="50"/>
    </location>
</feature>
<keyword evidence="3" id="KW-1185">Reference proteome</keyword>
<dbReference type="AlphaFoldDB" id="A0A4R4DW65"/>
<evidence type="ECO:0000313" key="2">
    <source>
        <dbReference type="EMBL" id="TCZ66608.1"/>
    </source>
</evidence>
<dbReference type="EMBL" id="SKBM01000001">
    <property type="protein sequence ID" value="TCZ66608.1"/>
    <property type="molecule type" value="Genomic_DNA"/>
</dbReference>
<reference evidence="2 3" key="1">
    <citation type="submission" date="2019-03" db="EMBL/GenBank/DDBJ databases">
        <title>Paracraurococcus aquatilis NE82 genome sequence.</title>
        <authorList>
            <person name="Zhao Y."/>
            <person name="Du Z."/>
        </authorList>
    </citation>
    <scope>NUCLEOTIDE SEQUENCE [LARGE SCALE GENOMIC DNA]</scope>
    <source>
        <strain evidence="2 3">NE82</strain>
    </source>
</reference>
<evidence type="ECO:0000313" key="3">
    <source>
        <dbReference type="Proteomes" id="UP000295023"/>
    </source>
</evidence>
<comment type="caution">
    <text evidence="2">The sequence shown here is derived from an EMBL/GenBank/DDBJ whole genome shotgun (WGS) entry which is preliminary data.</text>
</comment>
<accession>A0A4R4DW65</accession>
<name>A0A4R4DW65_9PROT</name>
<gene>
    <name evidence="2" type="ORF">EXY23_00380</name>
</gene>
<proteinExistence type="predicted"/>